<dbReference type="Proteomes" id="UP000242450">
    <property type="component" value="Chromosome 27"/>
</dbReference>
<gene>
    <name evidence="1" type="ORF">Celaphus_00017593</name>
</gene>
<name>A0A212C721_CEREH</name>
<comment type="caution">
    <text evidence="1">The sequence shown here is derived from an EMBL/GenBank/DDBJ whole genome shotgun (WGS) entry which is preliminary data.</text>
</comment>
<proteinExistence type="predicted"/>
<dbReference type="EMBL" id="MKHE01000027">
    <property type="protein sequence ID" value="OWK01783.1"/>
    <property type="molecule type" value="Genomic_DNA"/>
</dbReference>
<organism evidence="1 2">
    <name type="scientific">Cervus elaphus hippelaphus</name>
    <name type="common">European red deer</name>
    <dbReference type="NCBI Taxonomy" id="46360"/>
    <lineage>
        <taxon>Eukaryota</taxon>
        <taxon>Metazoa</taxon>
        <taxon>Chordata</taxon>
        <taxon>Craniata</taxon>
        <taxon>Vertebrata</taxon>
        <taxon>Euteleostomi</taxon>
        <taxon>Mammalia</taxon>
        <taxon>Eutheria</taxon>
        <taxon>Laurasiatheria</taxon>
        <taxon>Artiodactyla</taxon>
        <taxon>Ruminantia</taxon>
        <taxon>Pecora</taxon>
        <taxon>Cervidae</taxon>
        <taxon>Cervinae</taxon>
        <taxon>Cervus</taxon>
    </lineage>
</organism>
<evidence type="ECO:0000313" key="2">
    <source>
        <dbReference type="Proteomes" id="UP000242450"/>
    </source>
</evidence>
<keyword evidence="2" id="KW-1185">Reference proteome</keyword>
<protein>
    <submittedName>
        <fullName evidence="1">Uncharacterized protein</fullName>
    </submittedName>
</protein>
<reference evidence="1 2" key="1">
    <citation type="journal article" date="2018" name="Mol. Genet. Genomics">
        <title>The red deer Cervus elaphus genome CerEla1.0: sequencing, annotating, genes, and chromosomes.</title>
        <authorList>
            <person name="Bana N.A."/>
            <person name="Nyiri A."/>
            <person name="Nagy J."/>
            <person name="Frank K."/>
            <person name="Nagy T."/>
            <person name="Steger V."/>
            <person name="Schiller M."/>
            <person name="Lakatos P."/>
            <person name="Sugar L."/>
            <person name="Horn P."/>
            <person name="Barta E."/>
            <person name="Orosz L."/>
        </authorList>
    </citation>
    <scope>NUCLEOTIDE SEQUENCE [LARGE SCALE GENOMIC DNA]</scope>
    <source>
        <strain evidence="1">Hungarian</strain>
    </source>
</reference>
<evidence type="ECO:0000313" key="1">
    <source>
        <dbReference type="EMBL" id="OWK01783.1"/>
    </source>
</evidence>
<dbReference type="AlphaFoldDB" id="A0A212C721"/>
<accession>A0A212C721</accession>
<sequence length="90" mass="9524">MPLGHHQDGGAQVSVFTHSRRFGAPSPTGVLPRELREAHSGAQGLPALQKAPVLRFLPERGTKMALPGLFHGGRAGRVLQSPSQSRPPAC</sequence>